<organism evidence="1 2">
    <name type="scientific">Pedobacter xixiisoli</name>
    <dbReference type="NCBI Taxonomy" id="1476464"/>
    <lineage>
        <taxon>Bacteria</taxon>
        <taxon>Pseudomonadati</taxon>
        <taxon>Bacteroidota</taxon>
        <taxon>Sphingobacteriia</taxon>
        <taxon>Sphingobacteriales</taxon>
        <taxon>Sphingobacteriaceae</taxon>
        <taxon>Pedobacter</taxon>
    </lineage>
</organism>
<keyword evidence="2" id="KW-1185">Reference proteome</keyword>
<dbReference type="RefSeq" id="WP_171047947.1">
    <property type="nucleotide sequence ID" value="NZ_OCMT01000004.1"/>
</dbReference>
<dbReference type="AlphaFoldDB" id="A0A286ADA1"/>
<evidence type="ECO:0000313" key="1">
    <source>
        <dbReference type="EMBL" id="SOD19884.1"/>
    </source>
</evidence>
<name>A0A286ADA1_9SPHI</name>
<sequence length="48" mass="5039">MRDLNKQEMMEISGGGVGKKVRSGHDGVLEMMGSAIGGLSGWISGLFN</sequence>
<protein>
    <submittedName>
        <fullName evidence="1">Uncharacterized protein</fullName>
    </submittedName>
</protein>
<evidence type="ECO:0000313" key="2">
    <source>
        <dbReference type="Proteomes" id="UP000219281"/>
    </source>
</evidence>
<reference evidence="2" key="1">
    <citation type="submission" date="2017-09" db="EMBL/GenBank/DDBJ databases">
        <authorList>
            <person name="Varghese N."/>
            <person name="Submissions S."/>
        </authorList>
    </citation>
    <scope>NUCLEOTIDE SEQUENCE [LARGE SCALE GENOMIC DNA]</scope>
    <source>
        <strain evidence="2">CGMCC 1.12803</strain>
    </source>
</reference>
<accession>A0A286ADA1</accession>
<dbReference type="Proteomes" id="UP000219281">
    <property type="component" value="Unassembled WGS sequence"/>
</dbReference>
<proteinExistence type="predicted"/>
<gene>
    <name evidence="1" type="ORF">SAMN06297358_3591</name>
</gene>
<dbReference type="EMBL" id="OCMT01000004">
    <property type="protein sequence ID" value="SOD19884.1"/>
    <property type="molecule type" value="Genomic_DNA"/>
</dbReference>